<dbReference type="STRING" id="56484.A0A1Y2FQM0"/>
<feature type="transmembrane region" description="Helical" evidence="8">
    <location>
        <begin position="68"/>
        <end position="95"/>
    </location>
</feature>
<organism evidence="10 11">
    <name type="scientific">Protomyces lactucae-debilis</name>
    <dbReference type="NCBI Taxonomy" id="2754530"/>
    <lineage>
        <taxon>Eukaryota</taxon>
        <taxon>Fungi</taxon>
        <taxon>Dikarya</taxon>
        <taxon>Ascomycota</taxon>
        <taxon>Taphrinomycotina</taxon>
        <taxon>Taphrinomycetes</taxon>
        <taxon>Taphrinales</taxon>
        <taxon>Protomycetaceae</taxon>
        <taxon>Protomyces</taxon>
    </lineage>
</organism>
<dbReference type="NCBIfam" id="TIGR00879">
    <property type="entry name" value="SP"/>
    <property type="match status" value="1"/>
</dbReference>
<comment type="caution">
    <text evidence="10">The sequence shown here is derived from an EMBL/GenBank/DDBJ whole genome shotgun (WGS) entry which is preliminary data.</text>
</comment>
<protein>
    <submittedName>
        <fullName evidence="10">General alpha-glucoside permease</fullName>
    </submittedName>
</protein>
<sequence length="565" mass="62169">MTDSIEIPKSNGSAIDHVEFVQIQGGGSVLLNQRKVASDKHLVQDAMQAAQREHEMPLYETFKAYKSAVLWCLLLSSSIIMEGYDTLLLANFYAYPSFQRKYGTRQANGSYEIPAPWQAGLSNGVAIGQILGLFAAGVISERFGYKRTIIASHLAVICFVFVPVFAPNLPTLLTGEILLGLPWGAFQTITTTYAADVCPTQLRPYLTTYTNLCWVIGQLIGSVILRSLLHMSQTSSSELPFRIPFAIQWVWPVPILIGTIFAPESPYWLVRKGRIDDAKAVLRRLQAQGNPNFDADDTVAMMQHTNDLEREISAGTSYLDCFKGVDRRRTEIVCIVWAIQAACGSSFMGFSTYFYRQAGLATESAFSLSMGQYGIGAIGTLLSWPLMNRLGRRTIYTNGLAVLCFLLLTIGFISLAGKSAGPSWAIGSLLLLYTGIYDLTVGPICYSLVSEIQSTRLRSKTIVLARNLFNVVGIVNNVTTPFMLNPSAWNWGAKSGFFYGGICFLCAVYCYFRLPEPKGRTPGELAVLFDQNISARKFSTAKVSEFAVAELQLVESHKGKSSVSS</sequence>
<comment type="similarity">
    <text evidence="2 7">Belongs to the major facilitator superfamily. Sugar transporter (TC 2.A.1.1) family.</text>
</comment>
<dbReference type="RefSeq" id="XP_040726988.1">
    <property type="nucleotide sequence ID" value="XM_040867570.1"/>
</dbReference>
<dbReference type="InterPro" id="IPR050360">
    <property type="entry name" value="MFS_Sugar_Transporters"/>
</dbReference>
<keyword evidence="11" id="KW-1185">Reference proteome</keyword>
<reference evidence="10 11" key="1">
    <citation type="submission" date="2016-07" db="EMBL/GenBank/DDBJ databases">
        <title>Pervasive Adenine N6-methylation of Active Genes in Fungi.</title>
        <authorList>
            <consortium name="DOE Joint Genome Institute"/>
            <person name="Mondo S.J."/>
            <person name="Dannebaum R.O."/>
            <person name="Kuo R.C."/>
            <person name="Labutti K."/>
            <person name="Haridas S."/>
            <person name="Kuo A."/>
            <person name="Salamov A."/>
            <person name="Ahrendt S.R."/>
            <person name="Lipzen A."/>
            <person name="Sullivan W."/>
            <person name="Andreopoulos W.B."/>
            <person name="Clum A."/>
            <person name="Lindquist E."/>
            <person name="Daum C."/>
            <person name="Ramamoorthy G.K."/>
            <person name="Gryganskyi A."/>
            <person name="Culley D."/>
            <person name="Magnuson J.K."/>
            <person name="James T.Y."/>
            <person name="O'Malley M.A."/>
            <person name="Stajich J.E."/>
            <person name="Spatafora J.W."/>
            <person name="Visel A."/>
            <person name="Grigoriev I.V."/>
        </authorList>
    </citation>
    <scope>NUCLEOTIDE SEQUENCE [LARGE SCALE GENOMIC DNA]</scope>
    <source>
        <strain evidence="10 11">12-1054</strain>
    </source>
</reference>
<proteinExistence type="inferred from homology"/>
<dbReference type="GeneID" id="63784169"/>
<feature type="domain" description="Major facilitator superfamily (MFS) profile" evidence="9">
    <location>
        <begin position="71"/>
        <end position="518"/>
    </location>
</feature>
<evidence type="ECO:0000256" key="7">
    <source>
        <dbReference type="RuleBase" id="RU003346"/>
    </source>
</evidence>
<dbReference type="PROSITE" id="PS50850">
    <property type="entry name" value="MFS"/>
    <property type="match status" value="1"/>
</dbReference>
<dbReference type="FunFam" id="1.20.1250.20:FF:000149">
    <property type="entry name" value="MFS transporter, SP family, general alpha glucoside:H+ symporter"/>
    <property type="match status" value="1"/>
</dbReference>
<dbReference type="OrthoDB" id="6612291at2759"/>
<keyword evidence="6 8" id="KW-0472">Membrane</keyword>
<feature type="transmembrane region" description="Helical" evidence="8">
    <location>
        <begin position="399"/>
        <end position="417"/>
    </location>
</feature>
<evidence type="ECO:0000256" key="1">
    <source>
        <dbReference type="ARBA" id="ARBA00004141"/>
    </source>
</evidence>
<feature type="transmembrane region" description="Helical" evidence="8">
    <location>
        <begin position="423"/>
        <end position="449"/>
    </location>
</feature>
<dbReference type="SUPFAM" id="SSF103473">
    <property type="entry name" value="MFS general substrate transporter"/>
    <property type="match status" value="1"/>
</dbReference>
<feature type="transmembrane region" description="Helical" evidence="8">
    <location>
        <begin position="366"/>
        <end position="387"/>
    </location>
</feature>
<comment type="subcellular location">
    <subcellularLocation>
        <location evidence="1">Membrane</location>
        <topology evidence="1">Multi-pass membrane protein</topology>
    </subcellularLocation>
</comment>
<dbReference type="InterPro" id="IPR005828">
    <property type="entry name" value="MFS_sugar_transport-like"/>
</dbReference>
<evidence type="ECO:0000256" key="8">
    <source>
        <dbReference type="SAM" id="Phobius"/>
    </source>
</evidence>
<dbReference type="InterPro" id="IPR003663">
    <property type="entry name" value="Sugar/inositol_transpt"/>
</dbReference>
<dbReference type="Pfam" id="PF00083">
    <property type="entry name" value="Sugar_tr"/>
    <property type="match status" value="1"/>
</dbReference>
<feature type="transmembrane region" description="Helical" evidence="8">
    <location>
        <begin position="332"/>
        <end position="354"/>
    </location>
</feature>
<evidence type="ECO:0000256" key="3">
    <source>
        <dbReference type="ARBA" id="ARBA00022448"/>
    </source>
</evidence>
<dbReference type="InterPro" id="IPR036259">
    <property type="entry name" value="MFS_trans_sf"/>
</dbReference>
<keyword evidence="5 8" id="KW-1133">Transmembrane helix</keyword>
<keyword evidence="3 7" id="KW-0813">Transport</keyword>
<evidence type="ECO:0000256" key="5">
    <source>
        <dbReference type="ARBA" id="ARBA00022989"/>
    </source>
</evidence>
<dbReference type="EMBL" id="MCFI01000004">
    <property type="protein sequence ID" value="ORY85506.1"/>
    <property type="molecule type" value="Genomic_DNA"/>
</dbReference>
<feature type="transmembrane region" description="Helical" evidence="8">
    <location>
        <begin position="148"/>
        <end position="166"/>
    </location>
</feature>
<evidence type="ECO:0000256" key="2">
    <source>
        <dbReference type="ARBA" id="ARBA00010992"/>
    </source>
</evidence>
<dbReference type="InterPro" id="IPR020846">
    <property type="entry name" value="MFS_dom"/>
</dbReference>
<dbReference type="Proteomes" id="UP000193685">
    <property type="component" value="Unassembled WGS sequence"/>
</dbReference>
<evidence type="ECO:0000313" key="10">
    <source>
        <dbReference type="EMBL" id="ORY85506.1"/>
    </source>
</evidence>
<dbReference type="AlphaFoldDB" id="A0A1Y2FQM0"/>
<name>A0A1Y2FQM0_PROLT</name>
<feature type="transmembrane region" description="Helical" evidence="8">
    <location>
        <begin position="249"/>
        <end position="270"/>
    </location>
</feature>
<dbReference type="GO" id="GO:0005886">
    <property type="term" value="C:plasma membrane"/>
    <property type="evidence" value="ECO:0007669"/>
    <property type="project" value="UniProtKB-ARBA"/>
</dbReference>
<keyword evidence="4 8" id="KW-0812">Transmembrane</keyword>
<feature type="transmembrane region" description="Helical" evidence="8">
    <location>
        <begin position="115"/>
        <end position="136"/>
    </location>
</feature>
<dbReference type="GO" id="GO:0005351">
    <property type="term" value="F:carbohydrate:proton symporter activity"/>
    <property type="evidence" value="ECO:0007669"/>
    <property type="project" value="TreeGrafter"/>
</dbReference>
<dbReference type="PANTHER" id="PTHR48022:SF5">
    <property type="entry name" value="ALPHA-GLUCOSIDES PERMEASE MPH2-RELATED"/>
    <property type="match status" value="1"/>
</dbReference>
<evidence type="ECO:0000256" key="4">
    <source>
        <dbReference type="ARBA" id="ARBA00022692"/>
    </source>
</evidence>
<gene>
    <name evidence="10" type="ORF">BCR37DRAFT_344595</name>
</gene>
<dbReference type="OMA" id="LDKEHSM"/>
<feature type="transmembrane region" description="Helical" evidence="8">
    <location>
        <begin position="461"/>
        <end position="484"/>
    </location>
</feature>
<evidence type="ECO:0000313" key="11">
    <source>
        <dbReference type="Proteomes" id="UP000193685"/>
    </source>
</evidence>
<feature type="transmembrane region" description="Helical" evidence="8">
    <location>
        <begin position="496"/>
        <end position="512"/>
    </location>
</feature>
<dbReference type="PANTHER" id="PTHR48022">
    <property type="entry name" value="PLASTIDIC GLUCOSE TRANSPORTER 4"/>
    <property type="match status" value="1"/>
</dbReference>
<dbReference type="Gene3D" id="1.20.1250.20">
    <property type="entry name" value="MFS general substrate transporter like domains"/>
    <property type="match status" value="1"/>
</dbReference>
<evidence type="ECO:0000256" key="6">
    <source>
        <dbReference type="ARBA" id="ARBA00023136"/>
    </source>
</evidence>
<evidence type="ECO:0000259" key="9">
    <source>
        <dbReference type="PROSITE" id="PS50850"/>
    </source>
</evidence>
<accession>A0A1Y2FQM0</accession>